<dbReference type="HOGENOM" id="CLU_2019424_0_0_1"/>
<dbReference type="Gramene" id="EOY30299">
    <property type="protein sequence ID" value="EOY30299"/>
    <property type="gene ID" value="TCM_037557"/>
</dbReference>
<dbReference type="AlphaFoldDB" id="A0A061GT51"/>
<protein>
    <recommendedName>
        <fullName evidence="3">RNase H type-1 domain-containing protein</fullName>
    </recommendedName>
</protein>
<dbReference type="Gene3D" id="3.30.420.10">
    <property type="entry name" value="Ribonuclease H-like superfamily/Ribonuclease H"/>
    <property type="match status" value="1"/>
</dbReference>
<dbReference type="GO" id="GO:0003676">
    <property type="term" value="F:nucleic acid binding"/>
    <property type="evidence" value="ECO:0007669"/>
    <property type="project" value="InterPro"/>
</dbReference>
<proteinExistence type="predicted"/>
<evidence type="ECO:0000313" key="1">
    <source>
        <dbReference type="EMBL" id="EOY30299.1"/>
    </source>
</evidence>
<dbReference type="EMBL" id="CM001887">
    <property type="protein sequence ID" value="EOY30299.1"/>
    <property type="molecule type" value="Genomic_DNA"/>
</dbReference>
<evidence type="ECO:0000313" key="2">
    <source>
        <dbReference type="Proteomes" id="UP000026915"/>
    </source>
</evidence>
<reference evidence="1 2" key="1">
    <citation type="journal article" date="2013" name="Genome Biol.">
        <title>The genome sequence of the most widely cultivated cacao type and its use to identify candidate genes regulating pod color.</title>
        <authorList>
            <person name="Motamayor J.C."/>
            <person name="Mockaitis K."/>
            <person name="Schmutz J."/>
            <person name="Haiminen N."/>
            <person name="Iii D.L."/>
            <person name="Cornejo O."/>
            <person name="Findley S.D."/>
            <person name="Zheng P."/>
            <person name="Utro F."/>
            <person name="Royaert S."/>
            <person name="Saski C."/>
            <person name="Jenkins J."/>
            <person name="Podicheti R."/>
            <person name="Zhao M."/>
            <person name="Scheffler B.E."/>
            <person name="Stack J.C."/>
            <person name="Feltus F.A."/>
            <person name="Mustiga G.M."/>
            <person name="Amores F."/>
            <person name="Phillips W."/>
            <person name="Marelli J.P."/>
            <person name="May G.D."/>
            <person name="Shapiro H."/>
            <person name="Ma J."/>
            <person name="Bustamante C.D."/>
            <person name="Schnell R.J."/>
            <person name="Main D."/>
            <person name="Gilbert D."/>
            <person name="Parida L."/>
            <person name="Kuhn D.N."/>
        </authorList>
    </citation>
    <scope>NUCLEOTIDE SEQUENCE [LARGE SCALE GENOMIC DNA]</scope>
    <source>
        <strain evidence="2">cv. Matina 1-6</strain>
    </source>
</reference>
<gene>
    <name evidence="1" type="ORF">TCM_037557</name>
</gene>
<organism evidence="1 2">
    <name type="scientific">Theobroma cacao</name>
    <name type="common">Cacao</name>
    <name type="synonym">Cocoa</name>
    <dbReference type="NCBI Taxonomy" id="3641"/>
    <lineage>
        <taxon>Eukaryota</taxon>
        <taxon>Viridiplantae</taxon>
        <taxon>Streptophyta</taxon>
        <taxon>Embryophyta</taxon>
        <taxon>Tracheophyta</taxon>
        <taxon>Spermatophyta</taxon>
        <taxon>Magnoliopsida</taxon>
        <taxon>eudicotyledons</taxon>
        <taxon>Gunneridae</taxon>
        <taxon>Pentapetalae</taxon>
        <taxon>rosids</taxon>
        <taxon>malvids</taxon>
        <taxon>Malvales</taxon>
        <taxon>Malvaceae</taxon>
        <taxon>Byttnerioideae</taxon>
        <taxon>Theobroma</taxon>
    </lineage>
</organism>
<evidence type="ECO:0008006" key="3">
    <source>
        <dbReference type="Google" id="ProtNLM"/>
    </source>
</evidence>
<accession>A0A061GT51</accession>
<dbReference type="Proteomes" id="UP000026915">
    <property type="component" value="Chromosome 9"/>
</dbReference>
<name>A0A061GT51_THECC</name>
<dbReference type="InterPro" id="IPR036397">
    <property type="entry name" value="RNaseH_sf"/>
</dbReference>
<keyword evidence="2" id="KW-1185">Reference proteome</keyword>
<dbReference type="InParanoid" id="A0A061GT51"/>
<sequence>MIQTYGCSCTHGEVETEKLIAELYDVENPKISSLNLNWMNAKWLDLNLSMRDLARYPREGNNPSRINVVNWIKKPTEMPWKLSSLIMQIHKPLGSILRWDIEHILGSANEAADNLAKEGALRT</sequence>